<feature type="compositionally biased region" description="Basic residues" evidence="1">
    <location>
        <begin position="89"/>
        <end position="102"/>
    </location>
</feature>
<accession>A0A7S2WMG4</accession>
<reference evidence="2" key="1">
    <citation type="submission" date="2021-01" db="EMBL/GenBank/DDBJ databases">
        <authorList>
            <person name="Corre E."/>
            <person name="Pelletier E."/>
            <person name="Niang G."/>
            <person name="Scheremetjew M."/>
            <person name="Finn R."/>
            <person name="Kale V."/>
            <person name="Holt S."/>
            <person name="Cochrane G."/>
            <person name="Meng A."/>
            <person name="Brown T."/>
            <person name="Cohen L."/>
        </authorList>
    </citation>
    <scope>NUCLEOTIDE SEQUENCE</scope>
    <source>
        <strain evidence="2">CCMP1243</strain>
    </source>
</reference>
<sequence length="102" mass="11239">MDLAFEVSGAVSMPQEEASLLLGELGVSTPRELLSCSEQDLVKAGCKPIMARKLRTAFPQIVERMAQQDAESKEESKAAADTQTSPPPLRRRSSFTKLFNRK</sequence>
<protein>
    <submittedName>
        <fullName evidence="2">Uncharacterized protein</fullName>
    </submittedName>
</protein>
<gene>
    <name evidence="2" type="ORF">RMAR1173_LOCUS13602</name>
</gene>
<organism evidence="2">
    <name type="scientific">Rhizochromulina marina</name>
    <dbReference type="NCBI Taxonomy" id="1034831"/>
    <lineage>
        <taxon>Eukaryota</taxon>
        <taxon>Sar</taxon>
        <taxon>Stramenopiles</taxon>
        <taxon>Ochrophyta</taxon>
        <taxon>Dictyochophyceae</taxon>
        <taxon>Rhizochromulinales</taxon>
        <taxon>Rhizochromulina</taxon>
    </lineage>
</organism>
<name>A0A7S2WMG4_9STRA</name>
<feature type="region of interest" description="Disordered" evidence="1">
    <location>
        <begin position="65"/>
        <end position="102"/>
    </location>
</feature>
<evidence type="ECO:0000256" key="1">
    <source>
        <dbReference type="SAM" id="MobiDB-lite"/>
    </source>
</evidence>
<proteinExistence type="predicted"/>
<evidence type="ECO:0000313" key="2">
    <source>
        <dbReference type="EMBL" id="CAD9696665.1"/>
    </source>
</evidence>
<dbReference type="EMBL" id="HBHJ01020538">
    <property type="protein sequence ID" value="CAD9696665.1"/>
    <property type="molecule type" value="Transcribed_RNA"/>
</dbReference>
<dbReference type="AlphaFoldDB" id="A0A7S2WMG4"/>